<reference evidence="3 4" key="1">
    <citation type="submission" date="2019-12" db="EMBL/GenBank/DDBJ databases">
        <title>Comparative genomics gives insights into the taxonomy of the Azoarcus-Aromatoleum group and reveals separate origins of nif in the plant-associated Azoarcus and non-plant-associated Aromatoleum sub-groups.</title>
        <authorList>
            <person name="Lafos M."/>
            <person name="Maluk M."/>
            <person name="Batista M."/>
            <person name="Junghare M."/>
            <person name="Carmona M."/>
            <person name="Faoro H."/>
            <person name="Cruz L.M."/>
            <person name="Battistoni F."/>
            <person name="De Souza E."/>
            <person name="Pedrosa F."/>
            <person name="Chen W.-M."/>
            <person name="Poole P.S."/>
            <person name="Dixon R.A."/>
            <person name="James E.K."/>
        </authorList>
    </citation>
    <scope>NUCLEOTIDE SEQUENCE [LARGE SCALE GENOMIC DNA]</scope>
    <source>
        <strain evidence="3 4">Td21</strain>
    </source>
</reference>
<evidence type="ECO:0000313" key="3">
    <source>
        <dbReference type="EMBL" id="NMG46044.1"/>
    </source>
</evidence>
<organism evidence="3 4">
    <name type="scientific">Aromatoleum toluvorans</name>
    <dbReference type="NCBI Taxonomy" id="92002"/>
    <lineage>
        <taxon>Bacteria</taxon>
        <taxon>Pseudomonadati</taxon>
        <taxon>Pseudomonadota</taxon>
        <taxon>Betaproteobacteria</taxon>
        <taxon>Rhodocyclales</taxon>
        <taxon>Rhodocyclaceae</taxon>
        <taxon>Aromatoleum</taxon>
    </lineage>
</organism>
<dbReference type="RefSeq" id="WP_169257874.1">
    <property type="nucleotide sequence ID" value="NZ_WTVN01000046.1"/>
</dbReference>
<dbReference type="PRINTS" id="PR00332">
    <property type="entry name" value="HISTRIAD"/>
</dbReference>
<dbReference type="InterPro" id="IPR001310">
    <property type="entry name" value="Histidine_triad_HIT"/>
</dbReference>
<dbReference type="Pfam" id="PF01230">
    <property type="entry name" value="HIT"/>
    <property type="match status" value="1"/>
</dbReference>
<dbReference type="EMBL" id="WTVN01000046">
    <property type="protein sequence ID" value="NMG46044.1"/>
    <property type="molecule type" value="Genomic_DNA"/>
</dbReference>
<dbReference type="PROSITE" id="PS00892">
    <property type="entry name" value="HIT_1"/>
    <property type="match status" value="1"/>
</dbReference>
<dbReference type="PROSITE" id="PS51084">
    <property type="entry name" value="HIT_2"/>
    <property type="match status" value="1"/>
</dbReference>
<feature type="short sequence motif" description="Histidine triad motif" evidence="1">
    <location>
        <begin position="97"/>
        <end position="101"/>
    </location>
</feature>
<dbReference type="InterPro" id="IPR019808">
    <property type="entry name" value="Histidine_triad_CS"/>
</dbReference>
<dbReference type="CDD" id="cd01277">
    <property type="entry name" value="HINT_subgroup"/>
    <property type="match status" value="1"/>
</dbReference>
<protein>
    <submittedName>
        <fullName evidence="3">HIT domain-containing protein</fullName>
    </submittedName>
</protein>
<dbReference type="Gene3D" id="3.30.428.10">
    <property type="entry name" value="HIT-like"/>
    <property type="match status" value="1"/>
</dbReference>
<keyword evidence="4" id="KW-1185">Reference proteome</keyword>
<dbReference type="PANTHER" id="PTHR46648">
    <property type="entry name" value="HIT FAMILY PROTEIN 1"/>
    <property type="match status" value="1"/>
</dbReference>
<comment type="caution">
    <text evidence="3">The sequence shown here is derived from an EMBL/GenBank/DDBJ whole genome shotgun (WGS) entry which is preliminary data.</text>
</comment>
<sequence length="136" mass="15095">MENCVFCRIVKGELPASKVFEDESTVVFMDLQSVNPGHMLVVVKPHRANIYELEDELAGAVFRTAARMARAVKAAFGCEGVTLFQANEKAGAQTVFHFHIHVLPRWKNDGMALAWPAKNPSREALEAMAERLRAAL</sequence>
<evidence type="ECO:0000313" key="4">
    <source>
        <dbReference type="Proteomes" id="UP000623795"/>
    </source>
</evidence>
<evidence type="ECO:0000259" key="2">
    <source>
        <dbReference type="PROSITE" id="PS51084"/>
    </source>
</evidence>
<dbReference type="SUPFAM" id="SSF54197">
    <property type="entry name" value="HIT-like"/>
    <property type="match status" value="1"/>
</dbReference>
<dbReference type="Proteomes" id="UP000623795">
    <property type="component" value="Unassembled WGS sequence"/>
</dbReference>
<dbReference type="InterPro" id="IPR039384">
    <property type="entry name" value="HINT"/>
</dbReference>
<dbReference type="InterPro" id="IPR011146">
    <property type="entry name" value="HIT-like"/>
</dbReference>
<gene>
    <name evidence="3" type="ORF">GPA22_20195</name>
</gene>
<proteinExistence type="predicted"/>
<accession>A0ABX1Q691</accession>
<evidence type="ECO:0000256" key="1">
    <source>
        <dbReference type="PROSITE-ProRule" id="PRU00464"/>
    </source>
</evidence>
<name>A0ABX1Q691_9RHOO</name>
<dbReference type="InterPro" id="IPR036265">
    <property type="entry name" value="HIT-like_sf"/>
</dbReference>
<feature type="domain" description="HIT" evidence="2">
    <location>
        <begin position="5"/>
        <end position="112"/>
    </location>
</feature>
<dbReference type="PANTHER" id="PTHR46648:SF1">
    <property type="entry name" value="ADENOSINE 5'-MONOPHOSPHORAMIDASE HNT1"/>
    <property type="match status" value="1"/>
</dbReference>